<dbReference type="EMBL" id="MU129047">
    <property type="protein sequence ID" value="KAF9508899.1"/>
    <property type="molecule type" value="Genomic_DNA"/>
</dbReference>
<feature type="compositionally biased region" description="Polar residues" evidence="1">
    <location>
        <begin position="124"/>
        <end position="144"/>
    </location>
</feature>
<proteinExistence type="predicted"/>
<organism evidence="2 3">
    <name type="scientific">Hydnum rufescens UP504</name>
    <dbReference type="NCBI Taxonomy" id="1448309"/>
    <lineage>
        <taxon>Eukaryota</taxon>
        <taxon>Fungi</taxon>
        <taxon>Dikarya</taxon>
        <taxon>Basidiomycota</taxon>
        <taxon>Agaricomycotina</taxon>
        <taxon>Agaricomycetes</taxon>
        <taxon>Cantharellales</taxon>
        <taxon>Hydnaceae</taxon>
        <taxon>Hydnum</taxon>
    </lineage>
</organism>
<feature type="compositionally biased region" description="Basic residues" evidence="1">
    <location>
        <begin position="96"/>
        <end position="114"/>
    </location>
</feature>
<dbReference type="Proteomes" id="UP000886523">
    <property type="component" value="Unassembled WGS sequence"/>
</dbReference>
<reference evidence="2" key="1">
    <citation type="journal article" date="2020" name="Nat. Commun.">
        <title>Large-scale genome sequencing of mycorrhizal fungi provides insights into the early evolution of symbiotic traits.</title>
        <authorList>
            <person name="Miyauchi S."/>
            <person name="Kiss E."/>
            <person name="Kuo A."/>
            <person name="Drula E."/>
            <person name="Kohler A."/>
            <person name="Sanchez-Garcia M."/>
            <person name="Morin E."/>
            <person name="Andreopoulos B."/>
            <person name="Barry K.W."/>
            <person name="Bonito G."/>
            <person name="Buee M."/>
            <person name="Carver A."/>
            <person name="Chen C."/>
            <person name="Cichocki N."/>
            <person name="Clum A."/>
            <person name="Culley D."/>
            <person name="Crous P.W."/>
            <person name="Fauchery L."/>
            <person name="Girlanda M."/>
            <person name="Hayes R.D."/>
            <person name="Keri Z."/>
            <person name="LaButti K."/>
            <person name="Lipzen A."/>
            <person name="Lombard V."/>
            <person name="Magnuson J."/>
            <person name="Maillard F."/>
            <person name="Murat C."/>
            <person name="Nolan M."/>
            <person name="Ohm R.A."/>
            <person name="Pangilinan J."/>
            <person name="Pereira M.F."/>
            <person name="Perotto S."/>
            <person name="Peter M."/>
            <person name="Pfister S."/>
            <person name="Riley R."/>
            <person name="Sitrit Y."/>
            <person name="Stielow J.B."/>
            <person name="Szollosi G."/>
            <person name="Zifcakova L."/>
            <person name="Stursova M."/>
            <person name="Spatafora J.W."/>
            <person name="Tedersoo L."/>
            <person name="Vaario L.M."/>
            <person name="Yamada A."/>
            <person name="Yan M."/>
            <person name="Wang P."/>
            <person name="Xu J."/>
            <person name="Bruns T."/>
            <person name="Baldrian P."/>
            <person name="Vilgalys R."/>
            <person name="Dunand C."/>
            <person name="Henrissat B."/>
            <person name="Grigoriev I.V."/>
            <person name="Hibbett D."/>
            <person name="Nagy L.G."/>
            <person name="Martin F.M."/>
        </authorList>
    </citation>
    <scope>NUCLEOTIDE SEQUENCE</scope>
    <source>
        <strain evidence="2">UP504</strain>
    </source>
</reference>
<dbReference type="AlphaFoldDB" id="A0A9P6DRW6"/>
<protein>
    <submittedName>
        <fullName evidence="2">Uncharacterized protein</fullName>
    </submittedName>
</protein>
<evidence type="ECO:0000256" key="1">
    <source>
        <dbReference type="SAM" id="MobiDB-lite"/>
    </source>
</evidence>
<name>A0A9P6DRW6_9AGAM</name>
<evidence type="ECO:0000313" key="3">
    <source>
        <dbReference type="Proteomes" id="UP000886523"/>
    </source>
</evidence>
<evidence type="ECO:0000313" key="2">
    <source>
        <dbReference type="EMBL" id="KAF9508899.1"/>
    </source>
</evidence>
<accession>A0A9P6DRW6</accession>
<keyword evidence="3" id="KW-1185">Reference proteome</keyword>
<feature type="region of interest" description="Disordered" evidence="1">
    <location>
        <begin position="83"/>
        <end position="173"/>
    </location>
</feature>
<sequence>MSEIYPTSAVLSKLTRSYDLTSETESEISGLDDESWDPRAVQNNEYPTFVAPDDALLDDPTESDMEADDIYIHSIFKRATEELDMGPCTDPTYHPKQNKQKRKGKAQGHRRPTKYVRGLDNDIMSKTGQTRNRGAKENPSQGNLDTFLFLPSLPVDSGSPAPPIYVPSRSTVT</sequence>
<gene>
    <name evidence="2" type="ORF">BS47DRAFT_1384570</name>
</gene>
<comment type="caution">
    <text evidence="2">The sequence shown here is derived from an EMBL/GenBank/DDBJ whole genome shotgun (WGS) entry which is preliminary data.</text>
</comment>